<dbReference type="Proteomes" id="UP001140293">
    <property type="component" value="Unassembled WGS sequence"/>
</dbReference>
<comment type="caution">
    <text evidence="3">The sequence shown here is derived from an EMBL/GenBank/DDBJ whole genome shotgun (WGS) entry which is preliminary data.</text>
</comment>
<evidence type="ECO:0000313" key="3">
    <source>
        <dbReference type="EMBL" id="MCV7172449.1"/>
    </source>
</evidence>
<accession>A0A9X2YR97</accession>
<dbReference type="GO" id="GO:0016831">
    <property type="term" value="F:carboxy-lyase activity"/>
    <property type="evidence" value="ECO:0007669"/>
    <property type="project" value="InterPro"/>
</dbReference>
<dbReference type="PANTHER" id="PTHR21240:SF30">
    <property type="entry name" value="AMIDOHYDROLASE-RELATED DOMAIN-CONTAINING PROTEIN-RELATED"/>
    <property type="match status" value="1"/>
</dbReference>
<dbReference type="InterPro" id="IPR032465">
    <property type="entry name" value="ACMSD"/>
</dbReference>
<dbReference type="Pfam" id="PF04909">
    <property type="entry name" value="Amidohydro_2"/>
    <property type="match status" value="1"/>
</dbReference>
<dbReference type="InterPro" id="IPR032466">
    <property type="entry name" value="Metal_Hydrolase"/>
</dbReference>
<dbReference type="SUPFAM" id="SSF51556">
    <property type="entry name" value="Metallo-dependent hydrolases"/>
    <property type="match status" value="1"/>
</dbReference>
<protein>
    <submittedName>
        <fullName evidence="3">Amidohydrolase family protein</fullName>
    </submittedName>
</protein>
<dbReference type="PANTHER" id="PTHR21240">
    <property type="entry name" value="2-AMINO-3-CARBOXYLMUCONATE-6-SEMIALDEHYDE DECARBOXYLASE"/>
    <property type="match status" value="1"/>
</dbReference>
<evidence type="ECO:0000259" key="2">
    <source>
        <dbReference type="Pfam" id="PF04909"/>
    </source>
</evidence>
<evidence type="ECO:0000256" key="1">
    <source>
        <dbReference type="ARBA" id="ARBA00023239"/>
    </source>
</evidence>
<feature type="domain" description="Amidohydrolase-related" evidence="2">
    <location>
        <begin position="51"/>
        <end position="335"/>
    </location>
</feature>
<keyword evidence="4" id="KW-1185">Reference proteome</keyword>
<reference evidence="3" key="1">
    <citation type="submission" date="2020-07" db="EMBL/GenBank/DDBJ databases">
        <authorList>
            <person name="Pettersson B.M.F."/>
            <person name="Behra P.R.K."/>
            <person name="Ramesh M."/>
            <person name="Das S."/>
            <person name="Dasgupta S."/>
            <person name="Kirsebom L.A."/>
        </authorList>
    </citation>
    <scope>NUCLEOTIDE SEQUENCE</scope>
    <source>
        <strain evidence="3">DSM 44615</strain>
    </source>
</reference>
<dbReference type="Gene3D" id="3.20.20.140">
    <property type="entry name" value="Metal-dependent hydrolases"/>
    <property type="match status" value="1"/>
</dbReference>
<dbReference type="RefSeq" id="WP_264014624.1">
    <property type="nucleotide sequence ID" value="NZ_JACKSJ010000184.1"/>
</dbReference>
<name>A0A9X2YR97_9MYCO</name>
<evidence type="ECO:0000313" key="4">
    <source>
        <dbReference type="Proteomes" id="UP001140293"/>
    </source>
</evidence>
<dbReference type="EMBL" id="JACKSJ010000184">
    <property type="protein sequence ID" value="MCV7172449.1"/>
    <property type="molecule type" value="Genomic_DNA"/>
</dbReference>
<sequence>MTLRIPASPVGDDHTELRVITLEEHFTTPEFLAATAAFTPDVARSDVLEGRLLDLDDGRLSAMDAGGVDLQVMSLAAGGQESLAPADATALVRDANDAAFAATRRHPGRLAMFASLALKDADAAATELERGVRELACVGGFLNGTEGGAFLDDPRFTPIFEAAQHLDVPLYLHPTPPPRAVQQAYFGGLPERSAYFLSTAAWGWHAELGMHCLRLILAGVFDRFPGLRFIVGHMGENLPFSLIRAQDGLSPAVTGLQRPVAEYFLDHFVVTTSGYFTPPPLRCALDVMGVDRVLYSVDYPYRANTAGAELLRTAPVAAADLRKIASGNAERVLGLAAG</sequence>
<gene>
    <name evidence="3" type="ORF">H7I41_21260</name>
</gene>
<dbReference type="GO" id="GO:0019748">
    <property type="term" value="P:secondary metabolic process"/>
    <property type="evidence" value="ECO:0007669"/>
    <property type="project" value="TreeGrafter"/>
</dbReference>
<dbReference type="AlphaFoldDB" id="A0A9X2YR97"/>
<keyword evidence="1" id="KW-0456">Lyase</keyword>
<dbReference type="GO" id="GO:0005829">
    <property type="term" value="C:cytosol"/>
    <property type="evidence" value="ECO:0007669"/>
    <property type="project" value="TreeGrafter"/>
</dbReference>
<dbReference type="GO" id="GO:0016787">
    <property type="term" value="F:hydrolase activity"/>
    <property type="evidence" value="ECO:0007669"/>
    <property type="project" value="InterPro"/>
</dbReference>
<reference evidence="3" key="2">
    <citation type="journal article" date="2022" name="BMC Genomics">
        <title>Comparative genome analysis of mycobacteria focusing on tRNA and non-coding RNA.</title>
        <authorList>
            <person name="Behra P.R.K."/>
            <person name="Pettersson B.M.F."/>
            <person name="Ramesh M."/>
            <person name="Das S."/>
            <person name="Dasgupta S."/>
            <person name="Kirsebom L.A."/>
        </authorList>
    </citation>
    <scope>NUCLEOTIDE SEQUENCE</scope>
    <source>
        <strain evidence="3">DSM 44615</strain>
    </source>
</reference>
<organism evidence="3 4">
    <name type="scientific">[Mycobacterium] manitobense</name>
    <dbReference type="NCBI Taxonomy" id="190147"/>
    <lineage>
        <taxon>Bacteria</taxon>
        <taxon>Bacillati</taxon>
        <taxon>Actinomycetota</taxon>
        <taxon>Actinomycetes</taxon>
        <taxon>Mycobacteriales</taxon>
        <taxon>Mycobacteriaceae</taxon>
        <taxon>Mycolicibacterium</taxon>
    </lineage>
</organism>
<dbReference type="InterPro" id="IPR006680">
    <property type="entry name" value="Amidohydro-rel"/>
</dbReference>
<proteinExistence type="predicted"/>